<organism evidence="3 4">
    <name type="scientific">Clytia hemisphaerica</name>
    <dbReference type="NCBI Taxonomy" id="252671"/>
    <lineage>
        <taxon>Eukaryota</taxon>
        <taxon>Metazoa</taxon>
        <taxon>Cnidaria</taxon>
        <taxon>Hydrozoa</taxon>
        <taxon>Hydroidolina</taxon>
        <taxon>Leptothecata</taxon>
        <taxon>Obeliida</taxon>
        <taxon>Clytiidae</taxon>
        <taxon>Clytia</taxon>
    </lineage>
</organism>
<evidence type="ECO:0000313" key="4">
    <source>
        <dbReference type="Proteomes" id="UP000594262"/>
    </source>
</evidence>
<name>A0A7M5X6C8_9CNID</name>
<evidence type="ECO:0000256" key="1">
    <source>
        <dbReference type="SAM" id="MobiDB-lite"/>
    </source>
</evidence>
<evidence type="ECO:0000256" key="2">
    <source>
        <dbReference type="SAM" id="Phobius"/>
    </source>
</evidence>
<dbReference type="Proteomes" id="UP000594262">
    <property type="component" value="Unplaced"/>
</dbReference>
<accession>A0A7M5X6C8</accession>
<feature type="region of interest" description="Disordered" evidence="1">
    <location>
        <begin position="235"/>
        <end position="255"/>
    </location>
</feature>
<feature type="region of interest" description="Disordered" evidence="1">
    <location>
        <begin position="171"/>
        <end position="196"/>
    </location>
</feature>
<feature type="transmembrane region" description="Helical" evidence="2">
    <location>
        <begin position="54"/>
        <end position="71"/>
    </location>
</feature>
<dbReference type="AlphaFoldDB" id="A0A7M5X6C8"/>
<keyword evidence="2" id="KW-0812">Transmembrane</keyword>
<evidence type="ECO:0000313" key="3">
    <source>
        <dbReference type="EnsemblMetazoa" id="CLYHEMP018538.1"/>
    </source>
</evidence>
<sequence>MAASSNILDDLLMLDGISDYIGSLVKNNQLEIQLLILLITTWFMVYYFQYNIHFVYACALVATVVLSRHYASQLAAKEQVIQKLDLWKEDLVKMSKNFNPTPTKKDMQELTKDLKILAAESTCKDEITKVKTKLTKDLEQCQKDLSNDDKLKLQIEANINMTLECLRQRGSKKVEEEPIKDGSSWTTGGNKGGTKTTTSYQDLTSEFCKDILHQYRAYNLVPHVFPETTEKQMKYIAEEQQRRKEKDQGDDSSKL</sequence>
<protein>
    <submittedName>
        <fullName evidence="3">Uncharacterized protein</fullName>
    </submittedName>
</protein>
<proteinExistence type="predicted"/>
<dbReference type="EnsemblMetazoa" id="CLYHEMT018538.1">
    <property type="protein sequence ID" value="CLYHEMP018538.1"/>
    <property type="gene ID" value="CLYHEMG018538"/>
</dbReference>
<keyword evidence="2" id="KW-1133">Transmembrane helix</keyword>
<keyword evidence="4" id="KW-1185">Reference proteome</keyword>
<keyword evidence="2" id="KW-0472">Membrane</keyword>
<reference evidence="3" key="1">
    <citation type="submission" date="2021-01" db="UniProtKB">
        <authorList>
            <consortium name="EnsemblMetazoa"/>
        </authorList>
    </citation>
    <scope>IDENTIFICATION</scope>
</reference>